<dbReference type="EMBL" id="JACHIW010000001">
    <property type="protein sequence ID" value="MBB5157015.1"/>
    <property type="molecule type" value="Genomic_DNA"/>
</dbReference>
<evidence type="ECO:0000256" key="6">
    <source>
        <dbReference type="ARBA" id="ARBA00022833"/>
    </source>
</evidence>
<evidence type="ECO:0000256" key="7">
    <source>
        <dbReference type="SAM" id="MobiDB-lite"/>
    </source>
</evidence>
<name>A0A840QEV0_9PSEU</name>
<gene>
    <name evidence="10" type="ORF">BJ970_004549</name>
</gene>
<dbReference type="GO" id="GO:0046103">
    <property type="term" value="P:inosine biosynthetic process"/>
    <property type="evidence" value="ECO:0007669"/>
    <property type="project" value="TreeGrafter"/>
</dbReference>
<evidence type="ECO:0000256" key="5">
    <source>
        <dbReference type="ARBA" id="ARBA00022801"/>
    </source>
</evidence>
<dbReference type="GO" id="GO:0046872">
    <property type="term" value="F:metal ion binding"/>
    <property type="evidence" value="ECO:0007669"/>
    <property type="project" value="UniProtKB-KW"/>
</dbReference>
<dbReference type="AlphaFoldDB" id="A0A840QEV0"/>
<feature type="chain" id="PRO_5032903829" description="adenosine deaminase" evidence="8">
    <location>
        <begin position="44"/>
        <end position="545"/>
    </location>
</feature>
<comment type="similarity">
    <text evidence="2">Belongs to the metallo-dependent hydrolases superfamily. Adenosine and AMP deaminases family.</text>
</comment>
<dbReference type="Pfam" id="PF00962">
    <property type="entry name" value="A_deaminase"/>
    <property type="match status" value="1"/>
</dbReference>
<keyword evidence="6" id="KW-0862">Zinc</keyword>
<organism evidence="10 11">
    <name type="scientific">Saccharopolyspora phatthalungensis</name>
    <dbReference type="NCBI Taxonomy" id="664693"/>
    <lineage>
        <taxon>Bacteria</taxon>
        <taxon>Bacillati</taxon>
        <taxon>Actinomycetota</taxon>
        <taxon>Actinomycetes</taxon>
        <taxon>Pseudonocardiales</taxon>
        <taxon>Pseudonocardiaceae</taxon>
        <taxon>Saccharopolyspora</taxon>
    </lineage>
</organism>
<dbReference type="GO" id="GO:0005829">
    <property type="term" value="C:cytosol"/>
    <property type="evidence" value="ECO:0007669"/>
    <property type="project" value="TreeGrafter"/>
</dbReference>
<dbReference type="EC" id="3.5.4.4" evidence="3"/>
<accession>A0A840QEV0</accession>
<keyword evidence="4" id="KW-0479">Metal-binding</keyword>
<proteinExistence type="inferred from homology"/>
<comment type="caution">
    <text evidence="10">The sequence shown here is derived from an EMBL/GenBank/DDBJ whole genome shotgun (WGS) entry which is preliminary data.</text>
</comment>
<protein>
    <recommendedName>
        <fullName evidence="3">adenosine deaminase</fullName>
        <ecNumber evidence="3">3.5.4.4</ecNumber>
    </recommendedName>
</protein>
<keyword evidence="11" id="KW-1185">Reference proteome</keyword>
<evidence type="ECO:0000256" key="2">
    <source>
        <dbReference type="ARBA" id="ARBA00006676"/>
    </source>
</evidence>
<evidence type="ECO:0000256" key="4">
    <source>
        <dbReference type="ARBA" id="ARBA00022723"/>
    </source>
</evidence>
<evidence type="ECO:0000259" key="9">
    <source>
        <dbReference type="Pfam" id="PF00962"/>
    </source>
</evidence>
<feature type="region of interest" description="Disordered" evidence="7">
    <location>
        <begin position="1"/>
        <end position="20"/>
    </location>
</feature>
<feature type="signal peptide" evidence="8">
    <location>
        <begin position="1"/>
        <end position="43"/>
    </location>
</feature>
<dbReference type="PANTHER" id="PTHR11409:SF43">
    <property type="entry name" value="ADENOSINE DEAMINASE"/>
    <property type="match status" value="1"/>
</dbReference>
<dbReference type="GO" id="GO:0004000">
    <property type="term" value="F:adenosine deaminase activity"/>
    <property type="evidence" value="ECO:0007669"/>
    <property type="project" value="TreeGrafter"/>
</dbReference>
<evidence type="ECO:0000256" key="8">
    <source>
        <dbReference type="SAM" id="SignalP"/>
    </source>
</evidence>
<dbReference type="InterPro" id="IPR001365">
    <property type="entry name" value="A_deaminase_dom"/>
</dbReference>
<dbReference type="Proteomes" id="UP000584374">
    <property type="component" value="Unassembled WGS sequence"/>
</dbReference>
<keyword evidence="8" id="KW-0732">Signal</keyword>
<evidence type="ECO:0000313" key="10">
    <source>
        <dbReference type="EMBL" id="MBB5157015.1"/>
    </source>
</evidence>
<dbReference type="GO" id="GO:0043103">
    <property type="term" value="P:hypoxanthine salvage"/>
    <property type="evidence" value="ECO:0007669"/>
    <property type="project" value="TreeGrafter"/>
</dbReference>
<evidence type="ECO:0000256" key="1">
    <source>
        <dbReference type="ARBA" id="ARBA00001947"/>
    </source>
</evidence>
<dbReference type="Gene3D" id="3.20.20.140">
    <property type="entry name" value="Metal-dependent hydrolases"/>
    <property type="match status" value="1"/>
</dbReference>
<dbReference type="PANTHER" id="PTHR11409">
    <property type="entry name" value="ADENOSINE DEAMINASE"/>
    <property type="match status" value="1"/>
</dbReference>
<sequence>MRTRRSETTQGGPRRHRLGRAGRAVVVAATLFPLLAPTAPAVAHDQPPTARAMQPLGGDIHHHLHGAVNTNTIITWAIMDGLCLDEATWTARNRVDDQCPGATRPITGQDRPNLLRQWSMRDFQFPPDGDPNPGHDHFFGTFGRYDAAIAGRDQDILAEVARTAAIEHVSYIETLLGAQSSQLRRFVANTPLPDPNPDNLGEFYDQLTQADGFTGIVDAAAAEYQSKYVGYRSPNHLNCNEANPTPACRVVIRFDFQARRTDTPKLVFAQLILGVLLASDASTKVVGVNLVQPEDDPTALRDYRLHMAMVGFLTNKLLNAKFSLHAGELVYRLNQVQRYMRQDPPPEDPLSFHVRAAVEAGVKRIGHGVDFFSEADPEGLAATMRERHILVEVPLSSNDGILRVTGRDHPLQRWLNDMADRVPVTLSSDDPGITNSTLASEYQFAIATQSLTNEQLVTLSRASLDHAFVEGENLWIVPDNYQQNNVIDICRAIPLGTTWDQLDPACRDRLHASTKATLQWQYEIDRKAAPHATLSHDDRTLAPAR</sequence>
<evidence type="ECO:0000256" key="3">
    <source>
        <dbReference type="ARBA" id="ARBA00012784"/>
    </source>
</evidence>
<evidence type="ECO:0000313" key="11">
    <source>
        <dbReference type="Proteomes" id="UP000584374"/>
    </source>
</evidence>
<dbReference type="GO" id="GO:0006154">
    <property type="term" value="P:adenosine catabolic process"/>
    <property type="evidence" value="ECO:0007669"/>
    <property type="project" value="TreeGrafter"/>
</dbReference>
<dbReference type="InterPro" id="IPR006330">
    <property type="entry name" value="Ado/ade_deaminase"/>
</dbReference>
<dbReference type="RefSeq" id="WP_184728038.1">
    <property type="nucleotide sequence ID" value="NZ_JACHIW010000001.1"/>
</dbReference>
<keyword evidence="5 10" id="KW-0378">Hydrolase</keyword>
<dbReference type="SUPFAM" id="SSF51556">
    <property type="entry name" value="Metallo-dependent hydrolases"/>
    <property type="match status" value="1"/>
</dbReference>
<feature type="domain" description="Adenosine deaminase" evidence="9">
    <location>
        <begin position="358"/>
        <end position="471"/>
    </location>
</feature>
<dbReference type="InterPro" id="IPR032466">
    <property type="entry name" value="Metal_Hydrolase"/>
</dbReference>
<reference evidence="10 11" key="1">
    <citation type="submission" date="2020-08" db="EMBL/GenBank/DDBJ databases">
        <title>Sequencing the genomes of 1000 actinobacteria strains.</title>
        <authorList>
            <person name="Klenk H.-P."/>
        </authorList>
    </citation>
    <scope>NUCLEOTIDE SEQUENCE [LARGE SCALE GENOMIC DNA]</scope>
    <source>
        <strain evidence="10 11">DSM 45584</strain>
    </source>
</reference>
<comment type="cofactor">
    <cofactor evidence="1">
        <name>Zn(2+)</name>
        <dbReference type="ChEBI" id="CHEBI:29105"/>
    </cofactor>
</comment>